<keyword evidence="8" id="KW-0732">Signal</keyword>
<keyword evidence="3 6" id="KW-0805">Transcription regulation</keyword>
<evidence type="ECO:0000256" key="2">
    <source>
        <dbReference type="ARBA" id="ARBA00005389"/>
    </source>
</evidence>
<feature type="chain" id="PRO_5020593832" description="Mediator of RNA polymerase II transcription subunit 10" evidence="8">
    <location>
        <begin position="23"/>
        <end position="155"/>
    </location>
</feature>
<protein>
    <recommendedName>
        <fullName evidence="6">Mediator of RNA polymerase II transcription subunit 10</fullName>
    </recommendedName>
    <alternativeName>
        <fullName evidence="6">Mediator complex subunit 10</fullName>
    </alternativeName>
</protein>
<evidence type="ECO:0000256" key="3">
    <source>
        <dbReference type="ARBA" id="ARBA00023015"/>
    </source>
</evidence>
<dbReference type="Pfam" id="PF09748">
    <property type="entry name" value="Med10"/>
    <property type="match status" value="1"/>
</dbReference>
<dbReference type="GO" id="GO:0016592">
    <property type="term" value="C:mediator complex"/>
    <property type="evidence" value="ECO:0007669"/>
    <property type="project" value="InterPro"/>
</dbReference>
<name>A0A4R5XFC0_9AGAM</name>
<dbReference type="InterPro" id="IPR019145">
    <property type="entry name" value="Mediator_Med10"/>
</dbReference>
<comment type="subcellular location">
    <subcellularLocation>
        <location evidence="1 6">Nucleus</location>
    </subcellularLocation>
</comment>
<evidence type="ECO:0000313" key="9">
    <source>
        <dbReference type="EMBL" id="TDL29006.1"/>
    </source>
</evidence>
<feature type="region of interest" description="Disordered" evidence="7">
    <location>
        <begin position="88"/>
        <end position="108"/>
    </location>
</feature>
<dbReference type="GO" id="GO:0003712">
    <property type="term" value="F:transcription coregulator activity"/>
    <property type="evidence" value="ECO:0007669"/>
    <property type="project" value="InterPro"/>
</dbReference>
<reference evidence="9 10" key="1">
    <citation type="submission" date="2018-06" db="EMBL/GenBank/DDBJ databases">
        <title>A transcriptomic atlas of mushroom development highlights an independent origin of complex multicellularity.</title>
        <authorList>
            <consortium name="DOE Joint Genome Institute"/>
            <person name="Krizsan K."/>
            <person name="Almasi E."/>
            <person name="Merenyi Z."/>
            <person name="Sahu N."/>
            <person name="Viragh M."/>
            <person name="Koszo T."/>
            <person name="Mondo S."/>
            <person name="Kiss B."/>
            <person name="Balint B."/>
            <person name="Kues U."/>
            <person name="Barry K."/>
            <person name="Hegedus J.C."/>
            <person name="Henrissat B."/>
            <person name="Johnson J."/>
            <person name="Lipzen A."/>
            <person name="Ohm R."/>
            <person name="Nagy I."/>
            <person name="Pangilinan J."/>
            <person name="Yan J."/>
            <person name="Xiong Y."/>
            <person name="Grigoriev I.V."/>
            <person name="Hibbett D.S."/>
            <person name="Nagy L.G."/>
        </authorList>
    </citation>
    <scope>NUCLEOTIDE SEQUENCE [LARGE SCALE GENOMIC DNA]</scope>
    <source>
        <strain evidence="9 10">SZMC22713</strain>
    </source>
</reference>
<dbReference type="OrthoDB" id="337270at2759"/>
<dbReference type="STRING" id="50990.A0A4R5XFC0"/>
<feature type="signal peptide" evidence="8">
    <location>
        <begin position="1"/>
        <end position="22"/>
    </location>
</feature>
<dbReference type="VEuPathDB" id="FungiDB:BD410DRAFT_306"/>
<comment type="function">
    <text evidence="6">Component of the Mediator complex, a coactivator involved in the regulated transcription of nearly all RNA polymerase II-dependent genes. Mediator functions as a bridge to convey information from gene-specific regulatory proteins to the basal RNA polymerase II transcription machinery. Mediator is recruited to promoters by direct interactions with regulatory proteins and serves as a scaffold for the assembly of a functional preinitiation complex with RNA polymerase II and the general transcription factors.</text>
</comment>
<evidence type="ECO:0000256" key="1">
    <source>
        <dbReference type="ARBA" id="ARBA00004123"/>
    </source>
</evidence>
<keyword evidence="4 6" id="KW-0804">Transcription</keyword>
<dbReference type="GO" id="GO:0006357">
    <property type="term" value="P:regulation of transcription by RNA polymerase II"/>
    <property type="evidence" value="ECO:0007669"/>
    <property type="project" value="InterPro"/>
</dbReference>
<keyword evidence="5 6" id="KW-0539">Nucleus</keyword>
<evidence type="ECO:0000256" key="8">
    <source>
        <dbReference type="SAM" id="SignalP"/>
    </source>
</evidence>
<proteinExistence type="inferred from homology"/>
<dbReference type="Proteomes" id="UP000294933">
    <property type="component" value="Unassembled WGS sequence"/>
</dbReference>
<evidence type="ECO:0000256" key="4">
    <source>
        <dbReference type="ARBA" id="ARBA00023163"/>
    </source>
</evidence>
<sequence>MWSLKGNTILLLLVAKPQFGFAAESENAAVTIVTLGILSYLTRCGPIDGETSRHTSPISFARTQGQLESELLGLATALYNLGTTVINDSTKGKPKPGQPDNGFGGKPVGQRVNDVIGSLITVEDLAERLPTMIPMQVLQNVDNAKNPMNLTRDRL</sequence>
<evidence type="ECO:0000313" key="10">
    <source>
        <dbReference type="Proteomes" id="UP000294933"/>
    </source>
</evidence>
<keyword evidence="10" id="KW-1185">Reference proteome</keyword>
<evidence type="ECO:0000256" key="6">
    <source>
        <dbReference type="RuleBase" id="RU364146"/>
    </source>
</evidence>
<evidence type="ECO:0000256" key="5">
    <source>
        <dbReference type="ARBA" id="ARBA00023242"/>
    </source>
</evidence>
<evidence type="ECO:0000256" key="7">
    <source>
        <dbReference type="SAM" id="MobiDB-lite"/>
    </source>
</evidence>
<comment type="similarity">
    <text evidence="2 6">Belongs to the Mediator complex subunit 10 family.</text>
</comment>
<accession>A0A4R5XFC0</accession>
<organism evidence="9 10">
    <name type="scientific">Rickenella mellea</name>
    <dbReference type="NCBI Taxonomy" id="50990"/>
    <lineage>
        <taxon>Eukaryota</taxon>
        <taxon>Fungi</taxon>
        <taxon>Dikarya</taxon>
        <taxon>Basidiomycota</taxon>
        <taxon>Agaricomycotina</taxon>
        <taxon>Agaricomycetes</taxon>
        <taxon>Hymenochaetales</taxon>
        <taxon>Rickenellaceae</taxon>
        <taxon>Rickenella</taxon>
    </lineage>
</organism>
<keyword evidence="6" id="KW-0010">Activator</keyword>
<dbReference type="AlphaFoldDB" id="A0A4R5XFC0"/>
<dbReference type="EMBL" id="ML170156">
    <property type="protein sequence ID" value="TDL29006.1"/>
    <property type="molecule type" value="Genomic_DNA"/>
</dbReference>
<gene>
    <name evidence="6" type="primary">MED10</name>
    <name evidence="9" type="ORF">BD410DRAFT_306</name>
</gene>
<comment type="subunit">
    <text evidence="6">Component of the Mediator complex.</text>
</comment>